<evidence type="ECO:0000256" key="1">
    <source>
        <dbReference type="ARBA" id="ARBA00001936"/>
    </source>
</evidence>
<keyword evidence="6" id="KW-0464">Manganese</keyword>
<keyword evidence="3" id="KW-0479">Metal-binding</keyword>
<gene>
    <name evidence="8" type="ORF">IW245_006064</name>
</gene>
<accession>A0A8J7GLG2</accession>
<feature type="domain" description="Nudix hydrolase" evidence="7">
    <location>
        <begin position="37"/>
        <end position="171"/>
    </location>
</feature>
<protein>
    <submittedName>
        <fullName evidence="8">8-oxo-dGTP pyrophosphatase MutT (NUDIX family)</fullName>
    </submittedName>
</protein>
<dbReference type="Gene3D" id="3.90.79.10">
    <property type="entry name" value="Nucleoside Triphosphate Pyrophosphohydrolase"/>
    <property type="match status" value="2"/>
</dbReference>
<evidence type="ECO:0000313" key="8">
    <source>
        <dbReference type="EMBL" id="MBG6139870.1"/>
    </source>
</evidence>
<sequence length="219" mass="23786">MTDPTHGELVDPARILPDWLVERARAWAESPGTPVEPRRAATVMILRDTPTGPEVYLFRRATTMKFAAQMHAFPGGGAEPEDADIAATAVREVFEETGLRLTELAPWARWITPEFEPRRYDTWFFVAALPEGQAPEYFEGGEADHVVWLSPAEAVRRHAAGDLAMLPPTVETLRELAGLPDVAAVLGAAVGRDAGTPIVPRAVVTPDGARMVLPGEPGY</sequence>
<comment type="cofactor">
    <cofactor evidence="1">
        <name>Mn(2+)</name>
        <dbReference type="ChEBI" id="CHEBI:29035"/>
    </cofactor>
</comment>
<dbReference type="AlphaFoldDB" id="A0A8J7GLG2"/>
<proteinExistence type="predicted"/>
<dbReference type="PANTHER" id="PTHR12318">
    <property type="entry name" value="TESTOSTERONE-REGULATED PROTEIN RP2"/>
    <property type="match status" value="1"/>
</dbReference>
<dbReference type="InterPro" id="IPR039121">
    <property type="entry name" value="NUDT19"/>
</dbReference>
<dbReference type="GO" id="GO:0046872">
    <property type="term" value="F:metal ion binding"/>
    <property type="evidence" value="ECO:0007669"/>
    <property type="project" value="UniProtKB-KW"/>
</dbReference>
<dbReference type="Proteomes" id="UP000622552">
    <property type="component" value="Unassembled WGS sequence"/>
</dbReference>
<dbReference type="SUPFAM" id="SSF55811">
    <property type="entry name" value="Nudix"/>
    <property type="match status" value="1"/>
</dbReference>
<evidence type="ECO:0000259" key="7">
    <source>
        <dbReference type="PROSITE" id="PS51462"/>
    </source>
</evidence>
<keyword evidence="5" id="KW-0460">Magnesium</keyword>
<dbReference type="Pfam" id="PF00293">
    <property type="entry name" value="NUDIX"/>
    <property type="match status" value="1"/>
</dbReference>
<evidence type="ECO:0000256" key="4">
    <source>
        <dbReference type="ARBA" id="ARBA00022801"/>
    </source>
</evidence>
<evidence type="ECO:0000256" key="6">
    <source>
        <dbReference type="ARBA" id="ARBA00023211"/>
    </source>
</evidence>
<dbReference type="RefSeq" id="WP_197006482.1">
    <property type="nucleotide sequence ID" value="NZ_BONS01000006.1"/>
</dbReference>
<keyword evidence="4" id="KW-0378">Hydrolase</keyword>
<dbReference type="InterPro" id="IPR000086">
    <property type="entry name" value="NUDIX_hydrolase_dom"/>
</dbReference>
<evidence type="ECO:0000256" key="2">
    <source>
        <dbReference type="ARBA" id="ARBA00001946"/>
    </source>
</evidence>
<dbReference type="GO" id="GO:0016818">
    <property type="term" value="F:hydrolase activity, acting on acid anhydrides, in phosphorus-containing anhydrides"/>
    <property type="evidence" value="ECO:0007669"/>
    <property type="project" value="InterPro"/>
</dbReference>
<evidence type="ECO:0000313" key="9">
    <source>
        <dbReference type="Proteomes" id="UP000622552"/>
    </source>
</evidence>
<evidence type="ECO:0000256" key="5">
    <source>
        <dbReference type="ARBA" id="ARBA00022842"/>
    </source>
</evidence>
<reference evidence="8" key="1">
    <citation type="submission" date="2020-11" db="EMBL/GenBank/DDBJ databases">
        <title>Sequencing the genomes of 1000 actinobacteria strains.</title>
        <authorList>
            <person name="Klenk H.-P."/>
        </authorList>
    </citation>
    <scope>NUCLEOTIDE SEQUENCE</scope>
    <source>
        <strain evidence="8">DSM 45356</strain>
    </source>
</reference>
<name>A0A8J7GLG2_9ACTN</name>
<comment type="caution">
    <text evidence="8">The sequence shown here is derived from an EMBL/GenBank/DDBJ whole genome shotgun (WGS) entry which is preliminary data.</text>
</comment>
<evidence type="ECO:0000256" key="3">
    <source>
        <dbReference type="ARBA" id="ARBA00022723"/>
    </source>
</evidence>
<comment type="cofactor">
    <cofactor evidence="2">
        <name>Mg(2+)</name>
        <dbReference type="ChEBI" id="CHEBI:18420"/>
    </cofactor>
</comment>
<dbReference type="InterPro" id="IPR015797">
    <property type="entry name" value="NUDIX_hydrolase-like_dom_sf"/>
</dbReference>
<dbReference type="CDD" id="cd18870">
    <property type="entry name" value="NUDIX_AcylCoAdiphos_Nudt19"/>
    <property type="match status" value="1"/>
</dbReference>
<organism evidence="8 9">
    <name type="scientific">Longispora fulva</name>
    <dbReference type="NCBI Taxonomy" id="619741"/>
    <lineage>
        <taxon>Bacteria</taxon>
        <taxon>Bacillati</taxon>
        <taxon>Actinomycetota</taxon>
        <taxon>Actinomycetes</taxon>
        <taxon>Micromonosporales</taxon>
        <taxon>Micromonosporaceae</taxon>
        <taxon>Longispora</taxon>
    </lineage>
</organism>
<keyword evidence="9" id="KW-1185">Reference proteome</keyword>
<dbReference type="EMBL" id="JADOUF010000001">
    <property type="protein sequence ID" value="MBG6139870.1"/>
    <property type="molecule type" value="Genomic_DNA"/>
</dbReference>
<dbReference type="PROSITE" id="PS51462">
    <property type="entry name" value="NUDIX"/>
    <property type="match status" value="1"/>
</dbReference>
<dbReference type="PANTHER" id="PTHR12318:SF0">
    <property type="entry name" value="ACYL-COENZYME A DIPHOSPHATASE NUDT19"/>
    <property type="match status" value="1"/>
</dbReference>